<dbReference type="PANTHER" id="PTHR33169">
    <property type="entry name" value="PADR-FAMILY TRANSCRIPTIONAL REGULATOR"/>
    <property type="match status" value="1"/>
</dbReference>
<feature type="domain" description="Transcription regulator PadR N-terminal" evidence="1">
    <location>
        <begin position="1"/>
        <end position="65"/>
    </location>
</feature>
<dbReference type="NCBIfam" id="TIGR03433">
    <property type="entry name" value="padR_acidobact"/>
    <property type="match status" value="1"/>
</dbReference>
<sequence length="85" mass="9664">MHGFGVALRIQQMSKDMLQVEQGSLYPALYRLEDQGWIESEWGVSENNRKAKFYSLTTAGRKQLQTEEKSWANLSTAINLVLGNT</sequence>
<dbReference type="InterPro" id="IPR052509">
    <property type="entry name" value="Metal_resp_DNA-bind_regulator"/>
</dbReference>
<dbReference type="Proteomes" id="UP000007013">
    <property type="component" value="Chromosome"/>
</dbReference>
<dbReference type="EMBL" id="CP001032">
    <property type="protein sequence ID" value="ACB76433.1"/>
    <property type="molecule type" value="Genomic_DNA"/>
</dbReference>
<proteinExistence type="predicted"/>
<dbReference type="AlphaFoldDB" id="B1ZMY1"/>
<dbReference type="PANTHER" id="PTHR33169:SF14">
    <property type="entry name" value="TRANSCRIPTIONAL REGULATOR RV3488"/>
    <property type="match status" value="1"/>
</dbReference>
<dbReference type="KEGG" id="ote:Oter_3153"/>
<evidence type="ECO:0000313" key="3">
    <source>
        <dbReference type="Proteomes" id="UP000007013"/>
    </source>
</evidence>
<name>B1ZMY1_OPITP</name>
<dbReference type="Gene3D" id="1.10.10.10">
    <property type="entry name" value="Winged helix-like DNA-binding domain superfamily/Winged helix DNA-binding domain"/>
    <property type="match status" value="1"/>
</dbReference>
<evidence type="ECO:0000313" key="2">
    <source>
        <dbReference type="EMBL" id="ACB76433.1"/>
    </source>
</evidence>
<organism evidence="2 3">
    <name type="scientific">Opitutus terrae (strain DSM 11246 / JCM 15787 / PB90-1)</name>
    <dbReference type="NCBI Taxonomy" id="452637"/>
    <lineage>
        <taxon>Bacteria</taxon>
        <taxon>Pseudomonadati</taxon>
        <taxon>Verrucomicrobiota</taxon>
        <taxon>Opitutia</taxon>
        <taxon>Opitutales</taxon>
        <taxon>Opitutaceae</taxon>
        <taxon>Opitutus</taxon>
    </lineage>
</organism>
<dbReference type="HOGENOM" id="CLU_063440_3_3_0"/>
<keyword evidence="3" id="KW-1185">Reference proteome</keyword>
<gene>
    <name evidence="2" type="ordered locus">Oter_3153</name>
</gene>
<protein>
    <submittedName>
        <fullName evidence="2">Transcriptional regulator, PadR-like family</fullName>
    </submittedName>
</protein>
<dbReference type="InterPro" id="IPR036390">
    <property type="entry name" value="WH_DNA-bd_sf"/>
</dbReference>
<reference evidence="2 3" key="1">
    <citation type="journal article" date="2011" name="J. Bacteriol.">
        <title>Genome sequence of the verrucomicrobium Opitutus terrae PB90-1, an abundant inhabitant of rice paddy soil ecosystems.</title>
        <authorList>
            <person name="van Passel M.W."/>
            <person name="Kant R."/>
            <person name="Palva A."/>
            <person name="Copeland A."/>
            <person name="Lucas S."/>
            <person name="Lapidus A."/>
            <person name="Glavina del Rio T."/>
            <person name="Pitluck S."/>
            <person name="Goltsman E."/>
            <person name="Clum A."/>
            <person name="Sun H."/>
            <person name="Schmutz J."/>
            <person name="Larimer F.W."/>
            <person name="Land M.L."/>
            <person name="Hauser L."/>
            <person name="Kyrpides N."/>
            <person name="Mikhailova N."/>
            <person name="Richardson P.P."/>
            <person name="Janssen P.H."/>
            <person name="de Vos W.M."/>
            <person name="Smidt H."/>
        </authorList>
    </citation>
    <scope>NUCLEOTIDE SEQUENCE [LARGE SCALE GENOMIC DNA]</scope>
    <source>
        <strain evidence="3">DSM 11246 / JCM 15787 / PB90-1</strain>
    </source>
</reference>
<dbReference type="STRING" id="452637.Oter_3153"/>
<dbReference type="InterPro" id="IPR005149">
    <property type="entry name" value="Tscrpt_reg_PadR_N"/>
</dbReference>
<dbReference type="InterPro" id="IPR036388">
    <property type="entry name" value="WH-like_DNA-bd_sf"/>
</dbReference>
<accession>B1ZMY1</accession>
<dbReference type="SUPFAM" id="SSF46785">
    <property type="entry name" value="Winged helix' DNA-binding domain"/>
    <property type="match status" value="1"/>
</dbReference>
<dbReference type="Pfam" id="PF03551">
    <property type="entry name" value="PadR"/>
    <property type="match status" value="1"/>
</dbReference>
<dbReference type="InterPro" id="IPR017799">
    <property type="entry name" value="Tscrpt_reg_PadR_acidobac-type"/>
</dbReference>
<dbReference type="eggNOG" id="COG1695">
    <property type="taxonomic scope" value="Bacteria"/>
</dbReference>
<evidence type="ECO:0000259" key="1">
    <source>
        <dbReference type="Pfam" id="PF03551"/>
    </source>
</evidence>